<accession>A0A6A6P0U4</accession>
<dbReference type="EMBL" id="MU001680">
    <property type="protein sequence ID" value="KAF2457576.1"/>
    <property type="molecule type" value="Genomic_DNA"/>
</dbReference>
<evidence type="ECO:0000256" key="1">
    <source>
        <dbReference type="SAM" id="MobiDB-lite"/>
    </source>
</evidence>
<name>A0A6A6P0U4_9PEZI</name>
<feature type="region of interest" description="Disordered" evidence="1">
    <location>
        <begin position="71"/>
        <end position="104"/>
    </location>
</feature>
<feature type="compositionally biased region" description="Polar residues" evidence="1">
    <location>
        <begin position="492"/>
        <end position="502"/>
    </location>
</feature>
<dbReference type="OrthoDB" id="3533623at2759"/>
<sequence length="538" mass="58793">MASASHSRNTSADTTASGSSLASILDHVLSYPATYEIPLRTMYTLNCVSRAQQQPGSSAYSRSPSPTAAAAATTAAIAAPPPAPSSSPASAHSQNAPWSRIDPQGSANFTASLMQQLSHSKGQPLSLPPSFITSFVRRAFPVELHWVDFPQALAALDYLKDLEQRRRREIAAALRRLGIDRTADAAGDVLDKSPEAAAWVQEVYDKDRKAEALYSQVYVSLRRWILINEMSLAPFNKHNCMAMLNTLYPPMLAVQPTSQLKPDVLLMQRESFFRYINGVEKNGTDILRNVMQQGKKPEAKDGWSAVHETLDMYLRVANRMIQDCQACTGIEYLIPEEARRKGRKVDSGVSFGSDQSRRPSTSGGSASSGGGHHHHHQNQPSVGGGKPLPAPPKEQQERPRTPGSSLRPETPTSRPYGGAAKGYSTLERIARELKKMRAKHRLEVEEMVHIEAVRPEQPKSPVKSLKKMKSMGALGELKQQNNLGHGRHGSGLTRSDSTSNAGRRNGDVDAATAMGDKKGGVARERRVLFDRKLASHEV</sequence>
<feature type="region of interest" description="Disordered" evidence="1">
    <location>
        <begin position="477"/>
        <end position="523"/>
    </location>
</feature>
<gene>
    <name evidence="2" type="ORF">BDY21DRAFT_371751</name>
</gene>
<feature type="compositionally biased region" description="Low complexity" evidence="1">
    <location>
        <begin position="86"/>
        <end position="97"/>
    </location>
</feature>
<keyword evidence="3" id="KW-1185">Reference proteome</keyword>
<feature type="region of interest" description="Disordered" evidence="1">
    <location>
        <begin position="339"/>
        <end position="423"/>
    </location>
</feature>
<evidence type="ECO:0000313" key="2">
    <source>
        <dbReference type="EMBL" id="KAF2457576.1"/>
    </source>
</evidence>
<protein>
    <submittedName>
        <fullName evidence="2">Uncharacterized protein</fullName>
    </submittedName>
</protein>
<dbReference type="AlphaFoldDB" id="A0A6A6P0U4"/>
<reference evidence="2" key="1">
    <citation type="journal article" date="2020" name="Stud. Mycol.">
        <title>101 Dothideomycetes genomes: a test case for predicting lifestyles and emergence of pathogens.</title>
        <authorList>
            <person name="Haridas S."/>
            <person name="Albert R."/>
            <person name="Binder M."/>
            <person name="Bloem J."/>
            <person name="Labutti K."/>
            <person name="Salamov A."/>
            <person name="Andreopoulos B."/>
            <person name="Baker S."/>
            <person name="Barry K."/>
            <person name="Bills G."/>
            <person name="Bluhm B."/>
            <person name="Cannon C."/>
            <person name="Castanera R."/>
            <person name="Culley D."/>
            <person name="Daum C."/>
            <person name="Ezra D."/>
            <person name="Gonzalez J."/>
            <person name="Henrissat B."/>
            <person name="Kuo A."/>
            <person name="Liang C."/>
            <person name="Lipzen A."/>
            <person name="Lutzoni F."/>
            <person name="Magnuson J."/>
            <person name="Mondo S."/>
            <person name="Nolan M."/>
            <person name="Ohm R."/>
            <person name="Pangilinan J."/>
            <person name="Park H.-J."/>
            <person name="Ramirez L."/>
            <person name="Alfaro M."/>
            <person name="Sun H."/>
            <person name="Tritt A."/>
            <person name="Yoshinaga Y."/>
            <person name="Zwiers L.-H."/>
            <person name="Turgeon B."/>
            <person name="Goodwin S."/>
            <person name="Spatafora J."/>
            <person name="Crous P."/>
            <person name="Grigoriev I."/>
        </authorList>
    </citation>
    <scope>NUCLEOTIDE SEQUENCE</scope>
    <source>
        <strain evidence="2">ATCC 16933</strain>
    </source>
</reference>
<evidence type="ECO:0000313" key="3">
    <source>
        <dbReference type="Proteomes" id="UP000799766"/>
    </source>
</evidence>
<organism evidence="2 3">
    <name type="scientific">Lineolata rhizophorae</name>
    <dbReference type="NCBI Taxonomy" id="578093"/>
    <lineage>
        <taxon>Eukaryota</taxon>
        <taxon>Fungi</taxon>
        <taxon>Dikarya</taxon>
        <taxon>Ascomycota</taxon>
        <taxon>Pezizomycotina</taxon>
        <taxon>Dothideomycetes</taxon>
        <taxon>Dothideomycetes incertae sedis</taxon>
        <taxon>Lineolatales</taxon>
        <taxon>Lineolataceae</taxon>
        <taxon>Lineolata</taxon>
    </lineage>
</organism>
<dbReference type="Proteomes" id="UP000799766">
    <property type="component" value="Unassembled WGS sequence"/>
</dbReference>
<proteinExistence type="predicted"/>